<evidence type="ECO:0000256" key="1">
    <source>
        <dbReference type="SAM" id="MobiDB-lite"/>
    </source>
</evidence>
<evidence type="ECO:0000256" key="2">
    <source>
        <dbReference type="SAM" id="Phobius"/>
    </source>
</evidence>
<feature type="compositionally biased region" description="Basic and acidic residues" evidence="1">
    <location>
        <begin position="301"/>
        <end position="317"/>
    </location>
</feature>
<keyword evidence="2" id="KW-0812">Transmembrane</keyword>
<reference evidence="3" key="1">
    <citation type="submission" date="2020-05" db="EMBL/GenBank/DDBJ databases">
        <title>Phylogenomic resolution of chytrid fungi.</title>
        <authorList>
            <person name="Stajich J.E."/>
            <person name="Amses K."/>
            <person name="Simmons R."/>
            <person name="Seto K."/>
            <person name="Myers J."/>
            <person name="Bonds A."/>
            <person name="Quandt C.A."/>
            <person name="Barry K."/>
            <person name="Liu P."/>
            <person name="Grigoriev I."/>
            <person name="Longcore J.E."/>
            <person name="James T.Y."/>
        </authorList>
    </citation>
    <scope>NUCLEOTIDE SEQUENCE</scope>
    <source>
        <strain evidence="3">PLAUS21</strain>
    </source>
</reference>
<dbReference type="Proteomes" id="UP001210925">
    <property type="component" value="Unassembled WGS sequence"/>
</dbReference>
<feature type="compositionally biased region" description="Low complexity" evidence="1">
    <location>
        <begin position="257"/>
        <end position="273"/>
    </location>
</feature>
<accession>A0AAD5UIW9</accession>
<evidence type="ECO:0000313" key="4">
    <source>
        <dbReference type="Proteomes" id="UP001210925"/>
    </source>
</evidence>
<keyword evidence="2" id="KW-0472">Membrane</keyword>
<feature type="compositionally biased region" description="Acidic residues" evidence="1">
    <location>
        <begin position="279"/>
        <end position="289"/>
    </location>
</feature>
<gene>
    <name evidence="3" type="ORF">HK103_005546</name>
</gene>
<keyword evidence="2" id="KW-1133">Transmembrane helix</keyword>
<keyword evidence="4" id="KW-1185">Reference proteome</keyword>
<dbReference type="AlphaFoldDB" id="A0AAD5UIW9"/>
<proteinExistence type="predicted"/>
<comment type="caution">
    <text evidence="3">The sequence shown here is derived from an EMBL/GenBank/DDBJ whole genome shotgun (WGS) entry which is preliminary data.</text>
</comment>
<organism evidence="3 4">
    <name type="scientific">Boothiomyces macroporosus</name>
    <dbReference type="NCBI Taxonomy" id="261099"/>
    <lineage>
        <taxon>Eukaryota</taxon>
        <taxon>Fungi</taxon>
        <taxon>Fungi incertae sedis</taxon>
        <taxon>Chytridiomycota</taxon>
        <taxon>Chytridiomycota incertae sedis</taxon>
        <taxon>Chytridiomycetes</taxon>
        <taxon>Rhizophydiales</taxon>
        <taxon>Terramycetaceae</taxon>
        <taxon>Boothiomyces</taxon>
    </lineage>
</organism>
<sequence length="317" mass="34929">MSCSGTFKLCVDQIENPLKVFYPVNQIPSTYTSLSMLIVNGNLIATNPCQYNGTLLEVAPVVPQHWSISLNYTLLDISNLHGPVSFILTDETNTQCINGPNYGTKIADSIVLPSATTTTSALMVPTSVVSSTPVPSSGYNEWNALLITVVVLASLLLFTVIIVGYLVQRKKKQEPVLTPYAISLIKGEVDLLIQENSRNSTHRRTIEIQEEPVIVQVTRNNSISTQYYSISDSSSELPAAESLDSQSFKSFPSQTMKSSRSSLSFKSARSVSFKSVPDQDYESEEEIDIPTDVVRPSNMFQDDRKSTSSDDTIKHNK</sequence>
<protein>
    <submittedName>
        <fullName evidence="3">Uncharacterized protein</fullName>
    </submittedName>
</protein>
<feature type="region of interest" description="Disordered" evidence="1">
    <location>
        <begin position="248"/>
        <end position="317"/>
    </location>
</feature>
<dbReference type="EMBL" id="JADGKB010000051">
    <property type="protein sequence ID" value="KAJ3256417.1"/>
    <property type="molecule type" value="Genomic_DNA"/>
</dbReference>
<evidence type="ECO:0000313" key="3">
    <source>
        <dbReference type="EMBL" id="KAJ3256417.1"/>
    </source>
</evidence>
<feature type="transmembrane region" description="Helical" evidence="2">
    <location>
        <begin position="142"/>
        <end position="167"/>
    </location>
</feature>
<name>A0AAD5UIW9_9FUNG</name>